<feature type="domain" description="PPIase cyclophilin-type" evidence="8">
    <location>
        <begin position="301"/>
        <end position="464"/>
    </location>
</feature>
<reference evidence="9 10" key="1">
    <citation type="journal article" date="2006" name="Nature">
        <title>Global trends of whole-genome duplications revealed by the ciliate Paramecium tetraurelia.</title>
        <authorList>
            <consortium name="Genoscope"/>
            <person name="Aury J.-M."/>
            <person name="Jaillon O."/>
            <person name="Duret L."/>
            <person name="Noel B."/>
            <person name="Jubin C."/>
            <person name="Porcel B.M."/>
            <person name="Segurens B."/>
            <person name="Daubin V."/>
            <person name="Anthouard V."/>
            <person name="Aiach N."/>
            <person name="Arnaiz O."/>
            <person name="Billaut A."/>
            <person name="Beisson J."/>
            <person name="Blanc I."/>
            <person name="Bouhouche K."/>
            <person name="Camara F."/>
            <person name="Duharcourt S."/>
            <person name="Guigo R."/>
            <person name="Gogendeau D."/>
            <person name="Katinka M."/>
            <person name="Keller A.-M."/>
            <person name="Kissmehl R."/>
            <person name="Klotz C."/>
            <person name="Koll F."/>
            <person name="Le Moue A."/>
            <person name="Lepere C."/>
            <person name="Malinsky S."/>
            <person name="Nowacki M."/>
            <person name="Nowak J.K."/>
            <person name="Plattner H."/>
            <person name="Poulain J."/>
            <person name="Ruiz F."/>
            <person name="Serrano V."/>
            <person name="Zagulski M."/>
            <person name="Dessen P."/>
            <person name="Betermier M."/>
            <person name="Weissenbach J."/>
            <person name="Scarpelli C."/>
            <person name="Schachter V."/>
            <person name="Sperling L."/>
            <person name="Meyer E."/>
            <person name="Cohen J."/>
            <person name="Wincker P."/>
        </authorList>
    </citation>
    <scope>NUCLEOTIDE SEQUENCE [LARGE SCALE GENOMIC DNA]</scope>
    <source>
        <strain evidence="9 10">Stock d4-2</strain>
    </source>
</reference>
<dbReference type="AlphaFoldDB" id="A0D4A4"/>
<dbReference type="FunFam" id="3.10.50.40:FF:000006">
    <property type="entry name" value="Peptidyl-prolyl cis-trans isomerase"/>
    <property type="match status" value="1"/>
</dbReference>
<dbReference type="Pfam" id="PF00254">
    <property type="entry name" value="FKBP_C"/>
    <property type="match status" value="1"/>
</dbReference>
<gene>
    <name evidence="9" type="ORF">GSPATT00013337001</name>
</gene>
<dbReference type="OMA" id="GPQFNDE"/>
<protein>
    <recommendedName>
        <fullName evidence="2 5">peptidylprolyl isomerase</fullName>
        <ecNumber evidence="2 5">5.2.1.8</ecNumber>
    </recommendedName>
</protein>
<evidence type="ECO:0000259" key="7">
    <source>
        <dbReference type="PROSITE" id="PS50059"/>
    </source>
</evidence>
<dbReference type="GO" id="GO:0006457">
    <property type="term" value="P:protein folding"/>
    <property type="evidence" value="ECO:0000318"/>
    <property type="project" value="GO_Central"/>
</dbReference>
<dbReference type="Proteomes" id="UP000000600">
    <property type="component" value="Unassembled WGS sequence"/>
</dbReference>
<dbReference type="STRING" id="5888.A0D4A4"/>
<keyword evidence="10" id="KW-1185">Reference proteome</keyword>
<organism evidence="9 10">
    <name type="scientific">Paramecium tetraurelia</name>
    <dbReference type="NCBI Taxonomy" id="5888"/>
    <lineage>
        <taxon>Eukaryota</taxon>
        <taxon>Sar</taxon>
        <taxon>Alveolata</taxon>
        <taxon>Ciliophora</taxon>
        <taxon>Intramacronucleata</taxon>
        <taxon>Oligohymenophorea</taxon>
        <taxon>Peniculida</taxon>
        <taxon>Parameciidae</taxon>
        <taxon>Paramecium</taxon>
    </lineage>
</organism>
<dbReference type="CDD" id="cd01926">
    <property type="entry name" value="cyclophilin_ABH_like"/>
    <property type="match status" value="1"/>
</dbReference>
<sequence>MAEYISLNEDGGIQKLILEEGQGDQPQQGNTCEMFYTGKLEDGTVFDSNEGGDPFSFTLGQGEVIKGWDVGVASMKKGEKAQLKIKSDYGYGKNGSPPKIPSGATLIFDVKLVDFKEKQKQKWELSDEEKTNEAKKFKELGTTAFKAKNYPEAIKQYLEAASYFEAETEFAHEQKLASHLNLSLCYYYTKDYKESVDQATKVIQDKPNNAQLVKAYYRRAIAYSSQGDYTEAKNDLKAAYAIDPNNQAVIEEMHEVQNKINLSKKKEKDIYGKLFQQQYYEDEAKPTSSLEESDPSNVTTYFDIKIGDDEPKRMEFTLFKKSCPKTVENFRALCTGEKGIGKQGKPLHYKGCEFHRLIKDFMIQGGDFTQGNGTGGESIYGEKFADENFNHKHTGRGYLSMANAGANTNGSQFFLLFKDTPWLDGKHVVFGKVTKGIELLDEIEKIETEQDKPKVSIVIADCGEIKQ</sequence>
<dbReference type="Pfam" id="PF00160">
    <property type="entry name" value="Pro_isomerase"/>
    <property type="match status" value="1"/>
</dbReference>
<dbReference type="RefSeq" id="XP_001445268.1">
    <property type="nucleotide sequence ID" value="XM_001445231.2"/>
</dbReference>
<dbReference type="SUPFAM" id="SSF54534">
    <property type="entry name" value="FKBP-like"/>
    <property type="match status" value="1"/>
</dbReference>
<dbReference type="SUPFAM" id="SSF48452">
    <property type="entry name" value="TPR-like"/>
    <property type="match status" value="1"/>
</dbReference>
<dbReference type="InterPro" id="IPR002130">
    <property type="entry name" value="Cyclophilin-type_PPIase_dom"/>
</dbReference>
<evidence type="ECO:0000313" key="10">
    <source>
        <dbReference type="Proteomes" id="UP000000600"/>
    </source>
</evidence>
<dbReference type="InterPro" id="IPR019734">
    <property type="entry name" value="TPR_rpt"/>
</dbReference>
<feature type="repeat" description="TPR" evidence="6">
    <location>
        <begin position="213"/>
        <end position="246"/>
    </location>
</feature>
<dbReference type="FunCoup" id="A0D4A4">
    <property type="interactions" value="760"/>
</dbReference>
<dbReference type="InterPro" id="IPR001179">
    <property type="entry name" value="PPIase_FKBP_dom"/>
</dbReference>
<keyword evidence="6" id="KW-0802">TPR repeat</keyword>
<dbReference type="eggNOG" id="KOG0546">
    <property type="taxonomic scope" value="Eukaryota"/>
</dbReference>
<evidence type="ECO:0000256" key="1">
    <source>
        <dbReference type="ARBA" id="ARBA00000971"/>
    </source>
</evidence>
<evidence type="ECO:0000256" key="3">
    <source>
        <dbReference type="ARBA" id="ARBA00023110"/>
    </source>
</evidence>
<dbReference type="InterPro" id="IPR011990">
    <property type="entry name" value="TPR-like_helical_dom_sf"/>
</dbReference>
<dbReference type="eggNOG" id="KOG0543">
    <property type="taxonomic scope" value="Eukaryota"/>
</dbReference>
<dbReference type="InterPro" id="IPR029000">
    <property type="entry name" value="Cyclophilin-like_dom_sf"/>
</dbReference>
<dbReference type="PROSITE" id="PS50059">
    <property type="entry name" value="FKBP_PPIASE"/>
    <property type="match status" value="1"/>
</dbReference>
<keyword evidence="4 5" id="KW-0413">Isomerase</keyword>
<dbReference type="FunFam" id="2.40.100.10:FF:000022">
    <property type="entry name" value="Peptidyl-prolyl cis-trans isomerase CYP95"/>
    <property type="match status" value="1"/>
</dbReference>
<accession>A0D4A4</accession>
<evidence type="ECO:0000256" key="6">
    <source>
        <dbReference type="PROSITE-ProRule" id="PRU00339"/>
    </source>
</evidence>
<dbReference type="InterPro" id="IPR020892">
    <property type="entry name" value="Cyclophilin-type_PPIase_CS"/>
</dbReference>
<dbReference type="KEGG" id="ptm:GSPATT00013337001"/>
<dbReference type="InterPro" id="IPR046357">
    <property type="entry name" value="PPIase_dom_sf"/>
</dbReference>
<keyword evidence="3 5" id="KW-0697">Rotamase</keyword>
<dbReference type="Gene3D" id="1.25.40.10">
    <property type="entry name" value="Tetratricopeptide repeat domain"/>
    <property type="match status" value="1"/>
</dbReference>
<dbReference type="SUPFAM" id="SSF50891">
    <property type="entry name" value="Cyclophilin-like"/>
    <property type="match status" value="1"/>
</dbReference>
<evidence type="ECO:0000256" key="2">
    <source>
        <dbReference type="ARBA" id="ARBA00013194"/>
    </source>
</evidence>
<proteinExistence type="predicted"/>
<dbReference type="GeneID" id="5031053"/>
<evidence type="ECO:0000256" key="4">
    <source>
        <dbReference type="ARBA" id="ARBA00023235"/>
    </source>
</evidence>
<comment type="catalytic activity">
    <reaction evidence="1 5">
        <text>[protein]-peptidylproline (omega=180) = [protein]-peptidylproline (omega=0)</text>
        <dbReference type="Rhea" id="RHEA:16237"/>
        <dbReference type="Rhea" id="RHEA-COMP:10747"/>
        <dbReference type="Rhea" id="RHEA-COMP:10748"/>
        <dbReference type="ChEBI" id="CHEBI:83833"/>
        <dbReference type="ChEBI" id="CHEBI:83834"/>
        <dbReference type="EC" id="5.2.1.8"/>
    </reaction>
</comment>
<dbReference type="PROSITE" id="PS50293">
    <property type="entry name" value="TPR_REGION"/>
    <property type="match status" value="1"/>
</dbReference>
<dbReference type="EMBL" id="CT868285">
    <property type="protein sequence ID" value="CAK77871.1"/>
    <property type="molecule type" value="Genomic_DNA"/>
</dbReference>
<feature type="domain" description="PPIase FKBP-type" evidence="7">
    <location>
        <begin position="29"/>
        <end position="116"/>
    </location>
</feature>
<evidence type="ECO:0000259" key="8">
    <source>
        <dbReference type="PROSITE" id="PS50072"/>
    </source>
</evidence>
<dbReference type="FunFam" id="1.25.40.10:FF:000052">
    <property type="entry name" value="Aryl-hydrocarbon-interacting protein-like 1"/>
    <property type="match status" value="1"/>
</dbReference>
<dbReference type="HOGENOM" id="CLU_039800_1_0_1"/>
<dbReference type="GO" id="GO:0016018">
    <property type="term" value="F:cyclosporin A binding"/>
    <property type="evidence" value="ECO:0000318"/>
    <property type="project" value="GO_Central"/>
</dbReference>
<evidence type="ECO:0000313" key="9">
    <source>
        <dbReference type="EMBL" id="CAK77871.1"/>
    </source>
</evidence>
<dbReference type="EC" id="5.2.1.8" evidence="2 5"/>
<name>A0D4A4_PARTE</name>
<dbReference type="OrthoDB" id="1902587at2759"/>
<dbReference type="PROSITE" id="PS50072">
    <property type="entry name" value="CSA_PPIASE_2"/>
    <property type="match status" value="1"/>
</dbReference>
<dbReference type="GO" id="GO:0005737">
    <property type="term" value="C:cytoplasm"/>
    <property type="evidence" value="ECO:0000318"/>
    <property type="project" value="GO_Central"/>
</dbReference>
<dbReference type="PANTHER" id="PTHR11071:SF561">
    <property type="entry name" value="PEPTIDYL-PROLYL CIS-TRANS ISOMERASE D-RELATED"/>
    <property type="match status" value="1"/>
</dbReference>
<dbReference type="PANTHER" id="PTHR11071">
    <property type="entry name" value="PEPTIDYL-PROLYL CIS-TRANS ISOMERASE"/>
    <property type="match status" value="1"/>
</dbReference>
<dbReference type="PROSITE" id="PS50005">
    <property type="entry name" value="TPR"/>
    <property type="match status" value="1"/>
</dbReference>
<dbReference type="PROSITE" id="PS00170">
    <property type="entry name" value="CSA_PPIASE_1"/>
    <property type="match status" value="1"/>
</dbReference>
<dbReference type="InParanoid" id="A0D4A4"/>
<evidence type="ECO:0000256" key="5">
    <source>
        <dbReference type="PROSITE-ProRule" id="PRU00277"/>
    </source>
</evidence>
<dbReference type="PRINTS" id="PR00153">
    <property type="entry name" value="CSAPPISMRASE"/>
</dbReference>
<dbReference type="Gene3D" id="2.40.100.10">
    <property type="entry name" value="Cyclophilin-like"/>
    <property type="match status" value="1"/>
</dbReference>
<dbReference type="Pfam" id="PF00515">
    <property type="entry name" value="TPR_1"/>
    <property type="match status" value="1"/>
</dbReference>
<dbReference type="SMART" id="SM00028">
    <property type="entry name" value="TPR"/>
    <property type="match status" value="3"/>
</dbReference>
<dbReference type="Gene3D" id="3.10.50.40">
    <property type="match status" value="1"/>
</dbReference>
<dbReference type="GO" id="GO:0003755">
    <property type="term" value="F:peptidyl-prolyl cis-trans isomerase activity"/>
    <property type="evidence" value="ECO:0000318"/>
    <property type="project" value="GO_Central"/>
</dbReference>